<keyword evidence="4" id="KW-1185">Reference proteome</keyword>
<dbReference type="InterPro" id="IPR036513">
    <property type="entry name" value="STAS_dom_sf"/>
</dbReference>
<feature type="compositionally biased region" description="Basic residues" evidence="1">
    <location>
        <begin position="1"/>
        <end position="10"/>
    </location>
</feature>
<evidence type="ECO:0000256" key="1">
    <source>
        <dbReference type="SAM" id="MobiDB-lite"/>
    </source>
</evidence>
<dbReference type="SUPFAM" id="SSF52091">
    <property type="entry name" value="SpoIIaa-like"/>
    <property type="match status" value="1"/>
</dbReference>
<protein>
    <recommendedName>
        <fullName evidence="2">STAS domain-containing protein</fullName>
    </recommendedName>
</protein>
<evidence type="ECO:0000313" key="3">
    <source>
        <dbReference type="EMBL" id="GAA3706110.1"/>
    </source>
</evidence>
<dbReference type="Pfam" id="PF13466">
    <property type="entry name" value="STAS_2"/>
    <property type="match status" value="1"/>
</dbReference>
<name>A0ABP7DLI7_9MICO</name>
<accession>A0ABP7DLI7</accession>
<dbReference type="InterPro" id="IPR058548">
    <property type="entry name" value="MlaB-like_STAS"/>
</dbReference>
<dbReference type="InterPro" id="IPR002645">
    <property type="entry name" value="STAS_dom"/>
</dbReference>
<evidence type="ECO:0000259" key="2">
    <source>
        <dbReference type="PROSITE" id="PS50801"/>
    </source>
</evidence>
<dbReference type="CDD" id="cd07043">
    <property type="entry name" value="STAS_anti-anti-sigma_factors"/>
    <property type="match status" value="1"/>
</dbReference>
<feature type="domain" description="STAS" evidence="2">
    <location>
        <begin position="58"/>
        <end position="149"/>
    </location>
</feature>
<dbReference type="EMBL" id="BAABDC010000003">
    <property type="protein sequence ID" value="GAA3706110.1"/>
    <property type="molecule type" value="Genomic_DNA"/>
</dbReference>
<organism evidence="3 4">
    <name type="scientific">Terrabacter ginsenosidimutans</name>
    <dbReference type="NCBI Taxonomy" id="490575"/>
    <lineage>
        <taxon>Bacteria</taxon>
        <taxon>Bacillati</taxon>
        <taxon>Actinomycetota</taxon>
        <taxon>Actinomycetes</taxon>
        <taxon>Micrococcales</taxon>
        <taxon>Intrasporangiaceae</taxon>
        <taxon>Terrabacter</taxon>
    </lineage>
</organism>
<dbReference type="Proteomes" id="UP001501468">
    <property type="component" value="Unassembled WGS sequence"/>
</dbReference>
<comment type="caution">
    <text evidence="3">The sequence shown here is derived from an EMBL/GenBank/DDBJ whole genome shotgun (WGS) entry which is preliminary data.</text>
</comment>
<dbReference type="PROSITE" id="PS50801">
    <property type="entry name" value="STAS"/>
    <property type="match status" value="1"/>
</dbReference>
<feature type="region of interest" description="Disordered" evidence="1">
    <location>
        <begin position="1"/>
        <end position="29"/>
    </location>
</feature>
<evidence type="ECO:0000313" key="4">
    <source>
        <dbReference type="Proteomes" id="UP001501468"/>
    </source>
</evidence>
<sequence length="149" mass="15820">MEATPRRRPPLRLARYHPPGVADSSDHPDAVSWGTPAAAGDGALLLLVMHEDRGSAWVLSLSGEADLFTQGLLEDQLDTALAMGRESLVLDVRRLTFCDVACAQRVLAATRTGSATLLGASGEVKRVFELLDADETLPRRNVGSGIGEG</sequence>
<gene>
    <name evidence="3" type="ORF">GCM10022399_23570</name>
</gene>
<reference evidence="4" key="1">
    <citation type="journal article" date="2019" name="Int. J. Syst. Evol. Microbiol.">
        <title>The Global Catalogue of Microorganisms (GCM) 10K type strain sequencing project: providing services to taxonomists for standard genome sequencing and annotation.</title>
        <authorList>
            <consortium name="The Broad Institute Genomics Platform"/>
            <consortium name="The Broad Institute Genome Sequencing Center for Infectious Disease"/>
            <person name="Wu L."/>
            <person name="Ma J."/>
        </authorList>
    </citation>
    <scope>NUCLEOTIDE SEQUENCE [LARGE SCALE GENOMIC DNA]</scope>
    <source>
        <strain evidence="4">JCM 17125</strain>
    </source>
</reference>
<proteinExistence type="predicted"/>
<dbReference type="Gene3D" id="3.30.750.24">
    <property type="entry name" value="STAS domain"/>
    <property type="match status" value="1"/>
</dbReference>